<organism evidence="2 3">
    <name type="scientific">Agrocybe chaxingu</name>
    <dbReference type="NCBI Taxonomy" id="84603"/>
    <lineage>
        <taxon>Eukaryota</taxon>
        <taxon>Fungi</taxon>
        <taxon>Dikarya</taxon>
        <taxon>Basidiomycota</taxon>
        <taxon>Agaricomycotina</taxon>
        <taxon>Agaricomycetes</taxon>
        <taxon>Agaricomycetidae</taxon>
        <taxon>Agaricales</taxon>
        <taxon>Agaricineae</taxon>
        <taxon>Strophariaceae</taxon>
        <taxon>Agrocybe</taxon>
    </lineage>
</organism>
<name>A0A9W8MX55_9AGAR</name>
<accession>A0A9W8MX55</accession>
<gene>
    <name evidence="2" type="ORF">NLJ89_g3098</name>
</gene>
<dbReference type="AlphaFoldDB" id="A0A9W8MX55"/>
<sequence>MTIVGGWAAGAERQGEGGMEEEDGEDGDEEEEEEDEWTGLQDAWRGVLSYDGLVRLAGVLYGEGWVGREMGVS</sequence>
<evidence type="ECO:0000256" key="1">
    <source>
        <dbReference type="SAM" id="MobiDB-lite"/>
    </source>
</evidence>
<feature type="compositionally biased region" description="Acidic residues" evidence="1">
    <location>
        <begin position="18"/>
        <end position="37"/>
    </location>
</feature>
<proteinExistence type="predicted"/>
<dbReference type="Proteomes" id="UP001148786">
    <property type="component" value="Unassembled WGS sequence"/>
</dbReference>
<protein>
    <submittedName>
        <fullName evidence="2">Uncharacterized protein</fullName>
    </submittedName>
</protein>
<evidence type="ECO:0000313" key="3">
    <source>
        <dbReference type="Proteomes" id="UP001148786"/>
    </source>
</evidence>
<comment type="caution">
    <text evidence="2">The sequence shown here is derived from an EMBL/GenBank/DDBJ whole genome shotgun (WGS) entry which is preliminary data.</text>
</comment>
<evidence type="ECO:0000313" key="2">
    <source>
        <dbReference type="EMBL" id="KAJ3513176.1"/>
    </source>
</evidence>
<feature type="region of interest" description="Disordered" evidence="1">
    <location>
        <begin position="1"/>
        <end position="40"/>
    </location>
</feature>
<dbReference type="EMBL" id="JANKHO010000213">
    <property type="protein sequence ID" value="KAJ3513176.1"/>
    <property type="molecule type" value="Genomic_DNA"/>
</dbReference>
<reference evidence="2" key="1">
    <citation type="submission" date="2022-07" db="EMBL/GenBank/DDBJ databases">
        <title>Genome Sequence of Agrocybe chaxingu.</title>
        <authorList>
            <person name="Buettner E."/>
        </authorList>
    </citation>
    <scope>NUCLEOTIDE SEQUENCE</scope>
    <source>
        <strain evidence="2">MP-N11</strain>
    </source>
</reference>
<keyword evidence="3" id="KW-1185">Reference proteome</keyword>